<dbReference type="PANTHER" id="PTHR43124">
    <property type="entry name" value="PURINE EFFLUX PUMP PBUE"/>
    <property type="match status" value="1"/>
</dbReference>
<evidence type="ECO:0000256" key="5">
    <source>
        <dbReference type="ARBA" id="ARBA00023136"/>
    </source>
</evidence>
<keyword evidence="5 6" id="KW-0472">Membrane</keyword>
<proteinExistence type="predicted"/>
<dbReference type="Proteomes" id="UP000763557">
    <property type="component" value="Unassembled WGS sequence"/>
</dbReference>
<dbReference type="PROSITE" id="PS50850">
    <property type="entry name" value="MFS"/>
    <property type="match status" value="1"/>
</dbReference>
<feature type="transmembrane region" description="Helical" evidence="6">
    <location>
        <begin position="304"/>
        <end position="326"/>
    </location>
</feature>
<evidence type="ECO:0000256" key="4">
    <source>
        <dbReference type="ARBA" id="ARBA00022989"/>
    </source>
</evidence>
<feature type="transmembrane region" description="Helical" evidence="6">
    <location>
        <begin position="167"/>
        <end position="192"/>
    </location>
</feature>
<dbReference type="SUPFAM" id="SSF103473">
    <property type="entry name" value="MFS general substrate transporter"/>
    <property type="match status" value="1"/>
</dbReference>
<comment type="caution">
    <text evidence="8">The sequence shown here is derived from an EMBL/GenBank/DDBJ whole genome shotgun (WGS) entry which is preliminary data.</text>
</comment>
<comment type="subcellular location">
    <subcellularLocation>
        <location evidence="1">Cell membrane</location>
        <topology evidence="1">Multi-pass membrane protein</topology>
    </subcellularLocation>
</comment>
<evidence type="ECO:0000313" key="9">
    <source>
        <dbReference type="Proteomes" id="UP000763557"/>
    </source>
</evidence>
<dbReference type="CDD" id="cd17324">
    <property type="entry name" value="MFS_NepI_like"/>
    <property type="match status" value="1"/>
</dbReference>
<evidence type="ECO:0000256" key="3">
    <source>
        <dbReference type="ARBA" id="ARBA00022692"/>
    </source>
</evidence>
<keyword evidence="2" id="KW-1003">Cell membrane</keyword>
<dbReference type="Gene3D" id="1.20.1250.20">
    <property type="entry name" value="MFS general substrate transporter like domains"/>
    <property type="match status" value="1"/>
</dbReference>
<feature type="transmembrane region" description="Helical" evidence="6">
    <location>
        <begin position="49"/>
        <end position="69"/>
    </location>
</feature>
<feature type="transmembrane region" description="Helical" evidence="6">
    <location>
        <begin position="366"/>
        <end position="388"/>
    </location>
</feature>
<dbReference type="Pfam" id="PF07690">
    <property type="entry name" value="MFS_1"/>
    <property type="match status" value="1"/>
</dbReference>
<evidence type="ECO:0000256" key="2">
    <source>
        <dbReference type="ARBA" id="ARBA00022475"/>
    </source>
</evidence>
<feature type="transmembrane region" description="Helical" evidence="6">
    <location>
        <begin position="213"/>
        <end position="234"/>
    </location>
</feature>
<name>A0ABX2FHE1_9PSEU</name>
<feature type="transmembrane region" description="Helical" evidence="6">
    <location>
        <begin position="277"/>
        <end position="298"/>
    </location>
</feature>
<dbReference type="EMBL" id="JAAATY010000045">
    <property type="protein sequence ID" value="NRN70824.1"/>
    <property type="molecule type" value="Genomic_DNA"/>
</dbReference>
<dbReference type="PANTHER" id="PTHR43124:SF10">
    <property type="entry name" value="PURINE EFFLUX PUMP PBUE"/>
    <property type="match status" value="1"/>
</dbReference>
<dbReference type="RefSeq" id="WP_173141980.1">
    <property type="nucleotide sequence ID" value="NZ_CBCSGW010000005.1"/>
</dbReference>
<keyword evidence="9" id="KW-1185">Reference proteome</keyword>
<dbReference type="InterPro" id="IPR050189">
    <property type="entry name" value="MFS_Efflux_Transporters"/>
</dbReference>
<evidence type="ECO:0000313" key="8">
    <source>
        <dbReference type="EMBL" id="NRN70824.1"/>
    </source>
</evidence>
<dbReference type="InterPro" id="IPR020846">
    <property type="entry name" value="MFS_dom"/>
</dbReference>
<reference evidence="8 9" key="1">
    <citation type="submission" date="2020-01" db="EMBL/GenBank/DDBJ databases">
        <title>Kibdelosporangium persica a novel Actinomycetes from a hot desert in Iran.</title>
        <authorList>
            <person name="Safaei N."/>
            <person name="Zaburannyi N."/>
            <person name="Mueller R."/>
            <person name="Wink J."/>
        </authorList>
    </citation>
    <scope>NUCLEOTIDE SEQUENCE [LARGE SCALE GENOMIC DNA]</scope>
    <source>
        <strain evidence="8 9">4NS15</strain>
    </source>
</reference>
<protein>
    <submittedName>
        <fullName evidence="8">MFS transporter</fullName>
    </submittedName>
</protein>
<keyword evidence="3 6" id="KW-0812">Transmembrane</keyword>
<accession>A0ABX2FHE1</accession>
<dbReference type="InterPro" id="IPR011701">
    <property type="entry name" value="MFS"/>
</dbReference>
<feature type="domain" description="Major facilitator superfamily (MFS) profile" evidence="7">
    <location>
        <begin position="14"/>
        <end position="391"/>
    </location>
</feature>
<evidence type="ECO:0000259" key="7">
    <source>
        <dbReference type="PROSITE" id="PS50850"/>
    </source>
</evidence>
<feature type="transmembrane region" description="Helical" evidence="6">
    <location>
        <begin position="338"/>
        <end position="360"/>
    </location>
</feature>
<feature type="transmembrane region" description="Helical" evidence="6">
    <location>
        <begin position="109"/>
        <end position="131"/>
    </location>
</feature>
<organism evidence="8 9">
    <name type="scientific">Kibdelosporangium persicum</name>
    <dbReference type="NCBI Taxonomy" id="2698649"/>
    <lineage>
        <taxon>Bacteria</taxon>
        <taxon>Bacillati</taxon>
        <taxon>Actinomycetota</taxon>
        <taxon>Actinomycetes</taxon>
        <taxon>Pseudonocardiales</taxon>
        <taxon>Pseudonocardiaceae</taxon>
        <taxon>Kibdelosporangium</taxon>
    </lineage>
</organism>
<evidence type="ECO:0000256" key="6">
    <source>
        <dbReference type="SAM" id="Phobius"/>
    </source>
</evidence>
<sequence>MSTENLNVPVSLLRVAPLAAGSAATGTSGYSVSGVLPALSQHLGIEPAAAGQLVTLFALACATSGPLMVALTRAWPKRRIAVVALLITGAGNAFTAMAPSLALLVTARIITAVGVAVYVPAASATAAAITTGSRRARAVAAVIGGLTVALLLGVPITTALLSRLGGYQGVFLLVMAACLLAAAAIVVVVPTAATASTVASTLHQRPPASDGRVLCLLGATFMATTGTFAVYTYITLVVQESTMHDWPASVMLAAYGLGAVAGNVISGRLTDRWGAAWLLLIATGTSCLALLALTAAAASPVGLVGVLMVWGGACWAVYVPANVLLLSNKDNKQGSTLLSLNASSVYAGMATGGLVGGVVIEAAGVGTVPLVAAAAAVIAAGLAYLGAVRRREPSRMPKP</sequence>
<feature type="transmembrane region" description="Helical" evidence="6">
    <location>
        <begin position="81"/>
        <end position="103"/>
    </location>
</feature>
<feature type="transmembrane region" description="Helical" evidence="6">
    <location>
        <begin position="138"/>
        <end position="161"/>
    </location>
</feature>
<evidence type="ECO:0000256" key="1">
    <source>
        <dbReference type="ARBA" id="ARBA00004651"/>
    </source>
</evidence>
<dbReference type="InterPro" id="IPR036259">
    <property type="entry name" value="MFS_trans_sf"/>
</dbReference>
<keyword evidence="4 6" id="KW-1133">Transmembrane helix</keyword>
<feature type="transmembrane region" description="Helical" evidence="6">
    <location>
        <begin position="246"/>
        <end position="265"/>
    </location>
</feature>
<gene>
    <name evidence="8" type="ORF">GC106_80980</name>
</gene>